<accession>A0ACD6AQ82</accession>
<keyword evidence="2" id="KW-1185">Reference proteome</keyword>
<name>A0ACD6AQ82_AVESA</name>
<evidence type="ECO:0000313" key="2">
    <source>
        <dbReference type="Proteomes" id="UP001732700"/>
    </source>
</evidence>
<reference evidence="1" key="1">
    <citation type="submission" date="2025-09" db="UniProtKB">
        <authorList>
            <consortium name="EnsemblPlants"/>
        </authorList>
    </citation>
    <scope>IDENTIFICATION</scope>
</reference>
<sequence length="230" mass="25494">MDSYLASILGCTTATSSTSLALETFSARSNPFSTTTRSNFRQIHDKYSSVLQTIKSSHKKVARKLKIVKTIKKLSRTCLIMACGAVVIGTAAHLMLFSLLVGSALMGLCPIALKRRITRLKLSKTKSLQRLQEQLDTAAKGTYVLGRDFDTVSHLAVRLSDGIERENSMATYCMAMVDAKFPVQEMVMELRRSCCNSRRLAEDLEEHVGMCLATINRARVLVIEEIARQA</sequence>
<evidence type="ECO:0000313" key="1">
    <source>
        <dbReference type="EnsemblPlants" id="AVESA.00010b.r2.UnG1461490.1.CDS.1"/>
    </source>
</evidence>
<protein>
    <submittedName>
        <fullName evidence="1">Uncharacterized protein</fullName>
    </submittedName>
</protein>
<dbReference type="Proteomes" id="UP001732700">
    <property type="component" value="Unassembled WGS sequence"/>
</dbReference>
<dbReference type="EnsemblPlants" id="AVESA.00010b.r2.UnG1461490.1">
    <property type="protein sequence ID" value="AVESA.00010b.r2.UnG1461490.1.CDS.1"/>
    <property type="gene ID" value="AVESA.00010b.r2.UnG1461490"/>
</dbReference>
<proteinExistence type="predicted"/>
<organism evidence="1 2">
    <name type="scientific">Avena sativa</name>
    <name type="common">Oat</name>
    <dbReference type="NCBI Taxonomy" id="4498"/>
    <lineage>
        <taxon>Eukaryota</taxon>
        <taxon>Viridiplantae</taxon>
        <taxon>Streptophyta</taxon>
        <taxon>Embryophyta</taxon>
        <taxon>Tracheophyta</taxon>
        <taxon>Spermatophyta</taxon>
        <taxon>Magnoliopsida</taxon>
        <taxon>Liliopsida</taxon>
        <taxon>Poales</taxon>
        <taxon>Poaceae</taxon>
        <taxon>BOP clade</taxon>
        <taxon>Pooideae</taxon>
        <taxon>Poodae</taxon>
        <taxon>Poeae</taxon>
        <taxon>Poeae Chloroplast Group 1 (Aveneae type)</taxon>
        <taxon>Aveninae</taxon>
        <taxon>Avena</taxon>
    </lineage>
</organism>